<name>A0A382JD72_9ZZZZ</name>
<organism evidence="4">
    <name type="scientific">marine metagenome</name>
    <dbReference type="NCBI Taxonomy" id="408172"/>
    <lineage>
        <taxon>unclassified sequences</taxon>
        <taxon>metagenomes</taxon>
        <taxon>ecological metagenomes</taxon>
    </lineage>
</organism>
<dbReference type="Gene3D" id="3.30.1060.10">
    <property type="entry name" value="Peptide methionine sulphoxide reductase MsrA"/>
    <property type="match status" value="1"/>
</dbReference>
<dbReference type="Pfam" id="PF01625">
    <property type="entry name" value="PMSR"/>
    <property type="match status" value="1"/>
</dbReference>
<sequence>MKATFAAGCFWHVEEIFRKTSGVKSTQAGYSDGATKNPTYEDVCTDTTGHAEAVEVDYDPQEVSYEELLKIFWNNHNPTTLNRQGPDVGKQYRSAVFFHTPEQKKAAIEMKEKLNPIAREKFQSDIVTEIKPASDFYRAEEYHQQYFAKSS</sequence>
<dbReference type="GO" id="GO:0008113">
    <property type="term" value="F:peptide-methionine (S)-S-oxide reductase activity"/>
    <property type="evidence" value="ECO:0007669"/>
    <property type="project" value="UniProtKB-EC"/>
</dbReference>
<dbReference type="PANTHER" id="PTHR43774">
    <property type="entry name" value="PEPTIDE METHIONINE SULFOXIDE REDUCTASE"/>
    <property type="match status" value="1"/>
</dbReference>
<dbReference type="NCBIfam" id="TIGR00401">
    <property type="entry name" value="msrA"/>
    <property type="match status" value="1"/>
</dbReference>
<dbReference type="InterPro" id="IPR036509">
    <property type="entry name" value="Met_Sox_Rdtase_MsrA_sf"/>
</dbReference>
<evidence type="ECO:0000256" key="1">
    <source>
        <dbReference type="ARBA" id="ARBA00012502"/>
    </source>
</evidence>
<protein>
    <recommendedName>
        <fullName evidence="1">peptide-methionine (S)-S-oxide reductase</fullName>
        <ecNumber evidence="1">1.8.4.11</ecNumber>
    </recommendedName>
</protein>
<dbReference type="EC" id="1.8.4.11" evidence="1"/>
<dbReference type="HAMAP" id="MF_01401">
    <property type="entry name" value="MsrA"/>
    <property type="match status" value="1"/>
</dbReference>
<evidence type="ECO:0000259" key="3">
    <source>
        <dbReference type="Pfam" id="PF01625"/>
    </source>
</evidence>
<feature type="domain" description="Peptide methionine sulphoxide reductase MsrA" evidence="3">
    <location>
        <begin position="2"/>
        <end position="150"/>
    </location>
</feature>
<accession>A0A382JD72</accession>
<dbReference type="PANTHER" id="PTHR43774:SF1">
    <property type="entry name" value="PEPTIDE METHIONINE SULFOXIDE REDUCTASE MSRA 2"/>
    <property type="match status" value="1"/>
</dbReference>
<dbReference type="InterPro" id="IPR002569">
    <property type="entry name" value="Met_Sox_Rdtase_MsrA_dom"/>
</dbReference>
<proteinExistence type="inferred from homology"/>
<reference evidence="4" key="1">
    <citation type="submission" date="2018-05" db="EMBL/GenBank/DDBJ databases">
        <authorList>
            <person name="Lanie J.A."/>
            <person name="Ng W.-L."/>
            <person name="Kazmierczak K.M."/>
            <person name="Andrzejewski T.M."/>
            <person name="Davidsen T.M."/>
            <person name="Wayne K.J."/>
            <person name="Tettelin H."/>
            <person name="Glass J.I."/>
            <person name="Rusch D."/>
            <person name="Podicherti R."/>
            <person name="Tsui H.-C.T."/>
            <person name="Winkler M.E."/>
        </authorList>
    </citation>
    <scope>NUCLEOTIDE SEQUENCE</scope>
</reference>
<dbReference type="EMBL" id="UINC01073287">
    <property type="protein sequence ID" value="SVC09555.1"/>
    <property type="molecule type" value="Genomic_DNA"/>
</dbReference>
<dbReference type="AlphaFoldDB" id="A0A382JD72"/>
<keyword evidence="2" id="KW-0560">Oxidoreductase</keyword>
<evidence type="ECO:0000313" key="4">
    <source>
        <dbReference type="EMBL" id="SVC09555.1"/>
    </source>
</evidence>
<dbReference type="SUPFAM" id="SSF55068">
    <property type="entry name" value="Peptide methionine sulfoxide reductase"/>
    <property type="match status" value="1"/>
</dbReference>
<evidence type="ECO:0000256" key="2">
    <source>
        <dbReference type="ARBA" id="ARBA00023002"/>
    </source>
</evidence>
<gene>
    <name evidence="4" type="ORF">METZ01_LOCUS262409</name>
</gene>